<dbReference type="InterPro" id="IPR000792">
    <property type="entry name" value="Tscrpt_reg_LuxR_C"/>
</dbReference>
<dbReference type="SUPFAM" id="SSF48452">
    <property type="entry name" value="TPR-like"/>
    <property type="match status" value="1"/>
</dbReference>
<dbReference type="InterPro" id="IPR011990">
    <property type="entry name" value="TPR-like_helical_dom_sf"/>
</dbReference>
<feature type="coiled-coil region" evidence="4">
    <location>
        <begin position="796"/>
        <end position="826"/>
    </location>
</feature>
<dbReference type="InterPro" id="IPR041617">
    <property type="entry name" value="TPR_MalT"/>
</dbReference>
<proteinExistence type="predicted"/>
<dbReference type="Gene3D" id="1.25.40.10">
    <property type="entry name" value="Tetratricopeptide repeat domain"/>
    <property type="match status" value="1"/>
</dbReference>
<dbReference type="Pfam" id="PF17874">
    <property type="entry name" value="TPR_MalT"/>
    <property type="match status" value="1"/>
</dbReference>
<dbReference type="SUPFAM" id="SSF46894">
    <property type="entry name" value="C-terminal effector domain of the bipartite response regulators"/>
    <property type="match status" value="1"/>
</dbReference>
<keyword evidence="1" id="KW-0805">Transcription regulation</keyword>
<dbReference type="PANTHER" id="PTHR44688">
    <property type="entry name" value="DNA-BINDING TRANSCRIPTIONAL ACTIVATOR DEVR_DOSR"/>
    <property type="match status" value="1"/>
</dbReference>
<sequence length="965" mass="107411">MWSWSPHCLLLHLQASNTPCQTLGCGALQAPARVTGAQFSGWPGRGAGTWICRVGCVACLGRCPFHQRGSSNLACEPLASRAFHCPGSLIQMPSSHSFFRPPLAAGYVSRPRLCARLQSVLDGRLLLICAPAGSGKTSLALEFCGQLPADWQSLWLALDRRDAEPGRLFERILATFSPALPGFGESALELLRLRQPHQPFAFESWLDGVIEDLQQSIDPQRPILLVLDDYHLAQGPVADACLQYLLDHLPGGICLLVCTRQRPSWHLARLRLARQVLELGEADLRMDLSEVEQLLGAGFAAEPDLAELLARSEGWVAGLRLWQWMRERSPRDSGRAVPRMRGDEGVIREYLLEEVIAHQPEYVREFLLATAHLEQICADLCDQVREAHDSSAVIEHLLTHQLFLVPLDEQGLWYRYHHLFSDLLRARPLSSDTSLSTLRLRACRWFAQRGYFSEAVEEALRAGRVDVAASLVEGLSEEQLLTEQSVTLLLRWKRDLPDTLLASSPRLIVLYGWALALACQLDAADDLLAALGGFLPAPGISQQQTLLAQWLALSGIIARARGDLSRARQHCEQAVQSLPAESFGQRLMCLSCLAGIALAEGELLRARSLQREALELAQRVGNHLLEALLRADRAWLQASRGELARAWDELRSGRLRIAELDTQRSYASRGRLALVEGELLFASGDLDQARRRLRAGMDELRVCRDLMVIRGYACLARVEADDLGADAGFAVLAEAESLMHAWDVPAICYLAFITLRKCELWLRLDRIELAEPWLIRLRQTYCIQAAAVPELAPYLAQEVELQYALLRDRQAQAEEALGLLDRLRLETERAGAGALTLQVDVERVRLLSQVSETQARRLLREICAGRCDAQRHAFRPLLRLPPLAAELPWNVARPPSGEVPAETLSARERAVLQLIAEGLSNQQISERLFISLPTVKTHARNINAKLGVQRRTEAVARAQQHGWLG</sequence>
<dbReference type="SMART" id="SM00382">
    <property type="entry name" value="AAA"/>
    <property type="match status" value="1"/>
</dbReference>
<evidence type="ECO:0000256" key="1">
    <source>
        <dbReference type="ARBA" id="ARBA00023015"/>
    </source>
</evidence>
<evidence type="ECO:0000259" key="5">
    <source>
        <dbReference type="PROSITE" id="PS50043"/>
    </source>
</evidence>
<dbReference type="Proteomes" id="UP000244064">
    <property type="component" value="Unassembled WGS sequence"/>
</dbReference>
<keyword evidence="3" id="KW-0804">Transcription</keyword>
<organism evidence="6 7">
    <name type="scientific">Pseudomonas mangrovi</name>
    <dbReference type="NCBI Taxonomy" id="2161748"/>
    <lineage>
        <taxon>Bacteria</taxon>
        <taxon>Pseudomonadati</taxon>
        <taxon>Pseudomonadota</taxon>
        <taxon>Gammaproteobacteria</taxon>
        <taxon>Pseudomonadales</taxon>
        <taxon>Pseudomonadaceae</taxon>
        <taxon>Pseudomonas</taxon>
    </lineage>
</organism>
<dbReference type="CDD" id="cd06170">
    <property type="entry name" value="LuxR_C_like"/>
    <property type="match status" value="1"/>
</dbReference>
<dbReference type="InterPro" id="IPR027417">
    <property type="entry name" value="P-loop_NTPase"/>
</dbReference>
<dbReference type="GO" id="GO:0003677">
    <property type="term" value="F:DNA binding"/>
    <property type="evidence" value="ECO:0007669"/>
    <property type="project" value="UniProtKB-KW"/>
</dbReference>
<evidence type="ECO:0000256" key="3">
    <source>
        <dbReference type="ARBA" id="ARBA00023163"/>
    </source>
</evidence>
<dbReference type="InterPro" id="IPR036388">
    <property type="entry name" value="WH-like_DNA-bd_sf"/>
</dbReference>
<evidence type="ECO:0000256" key="4">
    <source>
        <dbReference type="SAM" id="Coils"/>
    </source>
</evidence>
<dbReference type="SUPFAM" id="SSF52540">
    <property type="entry name" value="P-loop containing nucleoside triphosphate hydrolases"/>
    <property type="match status" value="1"/>
</dbReference>
<protein>
    <submittedName>
        <fullName evidence="6">Helix-turn-helix transcriptional regulator</fullName>
    </submittedName>
</protein>
<dbReference type="InterPro" id="IPR016032">
    <property type="entry name" value="Sig_transdc_resp-reg_C-effctor"/>
</dbReference>
<comment type="caution">
    <text evidence="6">The sequence shown here is derived from an EMBL/GenBank/DDBJ whole genome shotgun (WGS) entry which is preliminary data.</text>
</comment>
<reference evidence="6 7" key="1">
    <citation type="submission" date="2018-04" db="EMBL/GenBank/DDBJ databases">
        <title>Pseudomonas sp. nov., isolated from mangrove soil.</title>
        <authorList>
            <person name="Chen C."/>
        </authorList>
    </citation>
    <scope>NUCLEOTIDE SEQUENCE [LARGE SCALE GENOMIC DNA]</scope>
    <source>
        <strain evidence="6 7">TC-11</strain>
    </source>
</reference>
<dbReference type="PROSITE" id="PS50043">
    <property type="entry name" value="HTH_LUXR_2"/>
    <property type="match status" value="1"/>
</dbReference>
<dbReference type="PRINTS" id="PR00038">
    <property type="entry name" value="HTHLUXR"/>
</dbReference>
<dbReference type="Gene3D" id="1.10.10.10">
    <property type="entry name" value="Winged helix-like DNA-binding domain superfamily/Winged helix DNA-binding domain"/>
    <property type="match status" value="1"/>
</dbReference>
<dbReference type="Pfam" id="PF25873">
    <property type="entry name" value="WHD_MalT"/>
    <property type="match status" value="1"/>
</dbReference>
<dbReference type="InterPro" id="IPR059106">
    <property type="entry name" value="WHD_MalT"/>
</dbReference>
<dbReference type="AlphaFoldDB" id="A0A2T5PAA8"/>
<keyword evidence="4" id="KW-0175">Coiled coil</keyword>
<dbReference type="EMBL" id="QASN01000016">
    <property type="protein sequence ID" value="PTU74645.1"/>
    <property type="molecule type" value="Genomic_DNA"/>
</dbReference>
<dbReference type="Pfam" id="PF00196">
    <property type="entry name" value="GerE"/>
    <property type="match status" value="1"/>
</dbReference>
<dbReference type="GO" id="GO:0006355">
    <property type="term" value="P:regulation of DNA-templated transcription"/>
    <property type="evidence" value="ECO:0007669"/>
    <property type="project" value="InterPro"/>
</dbReference>
<dbReference type="Gene3D" id="3.40.50.300">
    <property type="entry name" value="P-loop containing nucleotide triphosphate hydrolases"/>
    <property type="match status" value="1"/>
</dbReference>
<evidence type="ECO:0000313" key="7">
    <source>
        <dbReference type="Proteomes" id="UP000244064"/>
    </source>
</evidence>
<name>A0A2T5PAA8_9PSED</name>
<gene>
    <name evidence="6" type="ORF">DBO85_08820</name>
</gene>
<dbReference type="PANTHER" id="PTHR44688:SF16">
    <property type="entry name" value="DNA-BINDING TRANSCRIPTIONAL ACTIVATOR DEVR_DOSR"/>
    <property type="match status" value="1"/>
</dbReference>
<evidence type="ECO:0000256" key="2">
    <source>
        <dbReference type="ARBA" id="ARBA00023125"/>
    </source>
</evidence>
<keyword evidence="7" id="KW-1185">Reference proteome</keyword>
<keyword evidence="2" id="KW-0238">DNA-binding</keyword>
<dbReference type="SMART" id="SM00421">
    <property type="entry name" value="HTH_LUXR"/>
    <property type="match status" value="1"/>
</dbReference>
<dbReference type="PROSITE" id="PS00622">
    <property type="entry name" value="HTH_LUXR_1"/>
    <property type="match status" value="1"/>
</dbReference>
<accession>A0A2T5PAA8</accession>
<evidence type="ECO:0000313" key="6">
    <source>
        <dbReference type="EMBL" id="PTU74645.1"/>
    </source>
</evidence>
<dbReference type="InterPro" id="IPR003593">
    <property type="entry name" value="AAA+_ATPase"/>
</dbReference>
<feature type="domain" description="HTH luxR-type" evidence="5">
    <location>
        <begin position="897"/>
        <end position="962"/>
    </location>
</feature>